<dbReference type="Gene3D" id="3.90.1310.10">
    <property type="entry name" value="Penicillin-binding protein 2a (Domain 2)"/>
    <property type="match status" value="1"/>
</dbReference>
<evidence type="ECO:0000256" key="6">
    <source>
        <dbReference type="ARBA" id="ARBA00022960"/>
    </source>
</evidence>
<feature type="transmembrane region" description="Helical" evidence="11">
    <location>
        <begin position="21"/>
        <end position="41"/>
    </location>
</feature>
<dbReference type="PANTHER" id="PTHR30627:SF2">
    <property type="entry name" value="PEPTIDOGLYCAN D,D-TRANSPEPTIDASE MRDA"/>
    <property type="match status" value="1"/>
</dbReference>
<evidence type="ECO:0000256" key="7">
    <source>
        <dbReference type="ARBA" id="ARBA00022984"/>
    </source>
</evidence>
<keyword evidence="8 11" id="KW-1133">Transmembrane helix</keyword>
<evidence type="ECO:0000313" key="15">
    <source>
        <dbReference type="Proteomes" id="UP001519343"/>
    </source>
</evidence>
<keyword evidence="10" id="KW-0961">Cell wall biogenesis/degradation</keyword>
<comment type="similarity">
    <text evidence="3">Belongs to the transpeptidase family.</text>
</comment>
<evidence type="ECO:0000256" key="11">
    <source>
        <dbReference type="SAM" id="Phobius"/>
    </source>
</evidence>
<dbReference type="InterPro" id="IPR005311">
    <property type="entry name" value="PBP_dimer"/>
</dbReference>
<evidence type="ECO:0000256" key="4">
    <source>
        <dbReference type="ARBA" id="ARBA00022475"/>
    </source>
</evidence>
<dbReference type="InterPro" id="IPR050515">
    <property type="entry name" value="Beta-lactam/transpept"/>
</dbReference>
<evidence type="ECO:0000256" key="9">
    <source>
        <dbReference type="ARBA" id="ARBA00023136"/>
    </source>
</evidence>
<evidence type="ECO:0000256" key="2">
    <source>
        <dbReference type="ARBA" id="ARBA00004236"/>
    </source>
</evidence>
<dbReference type="Gene3D" id="3.40.710.10">
    <property type="entry name" value="DD-peptidase/beta-lactamase superfamily"/>
    <property type="match status" value="1"/>
</dbReference>
<gene>
    <name evidence="14" type="ORF">J2Z37_003788</name>
</gene>
<reference evidence="14 15" key="1">
    <citation type="submission" date="2021-03" db="EMBL/GenBank/DDBJ databases">
        <title>Genomic Encyclopedia of Type Strains, Phase IV (KMG-IV): sequencing the most valuable type-strain genomes for metagenomic binning, comparative biology and taxonomic classification.</title>
        <authorList>
            <person name="Goeker M."/>
        </authorList>
    </citation>
    <scope>NUCLEOTIDE SEQUENCE [LARGE SCALE GENOMIC DNA]</scope>
    <source>
        <strain evidence="14 15">DSM 24738</strain>
    </source>
</reference>
<dbReference type="Pfam" id="PF03717">
    <property type="entry name" value="PBP_dimer"/>
    <property type="match status" value="1"/>
</dbReference>
<sequence length="676" mass="75975">METFNNEDKQKEQQTKISRRVQLLFTVVFVFFAALILRLSIVQIAKGEEYLKIANEKSIQTIPIAAPRGKILDKGGQVLVDNKVSYTAVFREEDWMTKDYILKLAKKISPLLTMTEEDIIKKMDTGFNEKGEAVIRKDPKFLEKDLKFDITLKEMSILSERRTELKGIDVVVKPIRQYHAFDNQYPSVQTIGYVRPYAVAETASATGDYYKDKKDIYVPNQYVGMDGVEFSYEDELMGENGSKKLLVNARGTLLEELSVSKPKPGSNLYLTFDHRVQLETQQFIANYLESLRKNPRTPPSARVVKNAYAVAIETETGKIASIVSFPDYNPNLWVQGVDQEKYNDIQFSIINGTIRPAPYDARPLPYKEAEGHPLSISPIGSVIKPLTVLMALNEKLITPNDQWQDAVVYRYGKGSDTITNASRRDLGLLTPQKALQKSSNTYMARIGELLYEQNKSSLKTFQKYHHAFGLGIKTGVNLPFESKGVEDYISTSQSVSTLFALVQASFGQQEKYSAMQLAQYAATLANKGKRLRPHIVDRIETNGKSKTVQPDVLSKTEYPEEYWKVIYQGMKMVTQPGGTAAIPFQGFPYTVAAKTGTSEQDMFVEYEEGKWKKDRRVENATFIGFAPADHPKLAVAVIVPEGGQGTNSATYIARGIFDIYNKYVGLNGQPAGEETP</sequence>
<keyword evidence="4" id="KW-1003">Cell membrane</keyword>
<evidence type="ECO:0000256" key="10">
    <source>
        <dbReference type="ARBA" id="ARBA00023316"/>
    </source>
</evidence>
<organism evidence="14 15">
    <name type="scientific">Ammoniphilus resinae</name>
    <dbReference type="NCBI Taxonomy" id="861532"/>
    <lineage>
        <taxon>Bacteria</taxon>
        <taxon>Bacillati</taxon>
        <taxon>Bacillota</taxon>
        <taxon>Bacilli</taxon>
        <taxon>Bacillales</taxon>
        <taxon>Paenibacillaceae</taxon>
        <taxon>Aneurinibacillus group</taxon>
        <taxon>Ammoniphilus</taxon>
    </lineage>
</organism>
<keyword evidence="7" id="KW-0573">Peptidoglycan synthesis</keyword>
<evidence type="ECO:0000259" key="13">
    <source>
        <dbReference type="Pfam" id="PF03717"/>
    </source>
</evidence>
<evidence type="ECO:0000256" key="3">
    <source>
        <dbReference type="ARBA" id="ARBA00007171"/>
    </source>
</evidence>
<keyword evidence="6" id="KW-0133">Cell shape</keyword>
<evidence type="ECO:0000256" key="5">
    <source>
        <dbReference type="ARBA" id="ARBA00022692"/>
    </source>
</evidence>
<dbReference type="SUPFAM" id="SSF56519">
    <property type="entry name" value="Penicillin binding protein dimerisation domain"/>
    <property type="match status" value="1"/>
</dbReference>
<evidence type="ECO:0000259" key="12">
    <source>
        <dbReference type="Pfam" id="PF00905"/>
    </source>
</evidence>
<dbReference type="RefSeq" id="WP_209811785.1">
    <property type="nucleotide sequence ID" value="NZ_JAGGKT010000013.1"/>
</dbReference>
<evidence type="ECO:0000313" key="14">
    <source>
        <dbReference type="EMBL" id="MBP1933775.1"/>
    </source>
</evidence>
<dbReference type="Pfam" id="PF00905">
    <property type="entry name" value="Transpeptidase"/>
    <property type="match status" value="1"/>
</dbReference>
<name>A0ABS4GV69_9BACL</name>
<evidence type="ECO:0000256" key="8">
    <source>
        <dbReference type="ARBA" id="ARBA00022989"/>
    </source>
</evidence>
<feature type="domain" description="Penicillin-binding protein dimerisation" evidence="13">
    <location>
        <begin position="64"/>
        <end position="257"/>
    </location>
</feature>
<dbReference type="InterPro" id="IPR001460">
    <property type="entry name" value="PCN-bd_Tpept"/>
</dbReference>
<dbReference type="InterPro" id="IPR036138">
    <property type="entry name" value="PBP_dimer_sf"/>
</dbReference>
<keyword evidence="15" id="KW-1185">Reference proteome</keyword>
<proteinExistence type="inferred from homology"/>
<comment type="caution">
    <text evidence="14">The sequence shown here is derived from an EMBL/GenBank/DDBJ whole genome shotgun (WGS) entry which is preliminary data.</text>
</comment>
<evidence type="ECO:0000256" key="1">
    <source>
        <dbReference type="ARBA" id="ARBA00004167"/>
    </source>
</evidence>
<dbReference type="SUPFAM" id="SSF56601">
    <property type="entry name" value="beta-lactamase/transpeptidase-like"/>
    <property type="match status" value="1"/>
</dbReference>
<dbReference type="Proteomes" id="UP001519343">
    <property type="component" value="Unassembled WGS sequence"/>
</dbReference>
<protein>
    <submittedName>
        <fullName evidence="14">Penicillin-binding protein 2</fullName>
    </submittedName>
</protein>
<keyword evidence="9 11" id="KW-0472">Membrane</keyword>
<accession>A0ABS4GV69</accession>
<keyword evidence="5 11" id="KW-0812">Transmembrane</keyword>
<feature type="domain" description="Penicillin-binding protein transpeptidase" evidence="12">
    <location>
        <begin position="308"/>
        <end position="656"/>
    </location>
</feature>
<dbReference type="InterPro" id="IPR012338">
    <property type="entry name" value="Beta-lactam/transpept-like"/>
</dbReference>
<dbReference type="EMBL" id="JAGGKT010000013">
    <property type="protein sequence ID" value="MBP1933775.1"/>
    <property type="molecule type" value="Genomic_DNA"/>
</dbReference>
<dbReference type="PANTHER" id="PTHR30627">
    <property type="entry name" value="PEPTIDOGLYCAN D,D-TRANSPEPTIDASE"/>
    <property type="match status" value="1"/>
</dbReference>
<comment type="subcellular location">
    <subcellularLocation>
        <location evidence="2">Cell membrane</location>
    </subcellularLocation>
    <subcellularLocation>
        <location evidence="1">Membrane</location>
        <topology evidence="1">Single-pass membrane protein</topology>
    </subcellularLocation>
</comment>